<organism evidence="12 13">
    <name type="scientific">Panagrellus redivivus</name>
    <name type="common">Microworm</name>
    <dbReference type="NCBI Taxonomy" id="6233"/>
    <lineage>
        <taxon>Eukaryota</taxon>
        <taxon>Metazoa</taxon>
        <taxon>Ecdysozoa</taxon>
        <taxon>Nematoda</taxon>
        <taxon>Chromadorea</taxon>
        <taxon>Rhabditida</taxon>
        <taxon>Tylenchina</taxon>
        <taxon>Panagrolaimomorpha</taxon>
        <taxon>Panagrolaimoidea</taxon>
        <taxon>Panagrolaimidae</taxon>
        <taxon>Panagrellus</taxon>
    </lineage>
</organism>
<dbReference type="WBParaSite" id="Pan_g22620.t1">
    <property type="protein sequence ID" value="Pan_g22620.t1"/>
    <property type="gene ID" value="Pan_g22620"/>
</dbReference>
<evidence type="ECO:0000256" key="6">
    <source>
        <dbReference type="ARBA" id="ARBA00022691"/>
    </source>
</evidence>
<keyword evidence="9" id="KW-0479">Metal-binding</keyword>
<keyword evidence="12" id="KW-1185">Reference proteome</keyword>
<evidence type="ECO:0000256" key="4">
    <source>
        <dbReference type="ARBA" id="ARBA00022603"/>
    </source>
</evidence>
<evidence type="ECO:0000256" key="2">
    <source>
        <dbReference type="ARBA" id="ARBA00009056"/>
    </source>
</evidence>
<keyword evidence="5 10" id="KW-0808">Transferase</keyword>
<sequence length="615" mass="69409">MSSKKRLDAFEVRHITAADPFQPATALASLPIPVPVHFPVFGSTCTTTCRTGEALDVLAPRVTELFFKRTELISRSLSGSYEISREEALKDLVDQLEATNDNHLGTMWAIPWAQLSVRFRKVVGRARAKVAKYTQAEIRVPATPENGNIYYVFYFNFLPCDVTAPNLQRCNFAFGFQQVENGEFRVYYAVLPEVKEDVVEAMANHTNSMVKGIAHWVLSGKQPNALPLSCIDSEYYEYLAAIRKGPVVTELSSIWNTYERTNKAKHLFEDVGIVAYLATLWKANDPTSPKINFVDVGCGNGVASYLLNTVYGDKIQGVSYDIKARRIWDFYKKKGVNCHEVTPIIPKFPDLELPFPKNTNWIVGIHTDEMTPWIALFAMKMKCNFFLLPCCPFDFYGKFNKQKFSTGNEWEYFTYIVRVAEALGFDVKTDGLKIPSEKKTAIIGLVPENGKLLPDYDSDWVRTIDSIMEPSRRHNGVRHFAPRKAEIEVKNCSKIPFDIRDSINKVIVDDLLALPNPATGLPLQTIISKLSEEQVAHLKNQNGGLQTFLKNHKAGYVVNRGHVLLRTEPFEKFRLPTTTNCSCFFEKYLPNGCPYRDTCGFRHAADESIDSGVAA</sequence>
<dbReference type="GO" id="GO:0005737">
    <property type="term" value="C:cytoplasm"/>
    <property type="evidence" value="ECO:0007669"/>
    <property type="project" value="UniProtKB-SubCell"/>
</dbReference>
<dbReference type="EC" id="2.1.1.211" evidence="10"/>
<name>A0A7E4VLM4_PANRE</name>
<protein>
    <recommendedName>
        <fullName evidence="10">tRNA (uracil-O(2)-)-methyltransferase</fullName>
        <ecNumber evidence="10">2.1.1.211</ecNumber>
    </recommendedName>
</protein>
<dbReference type="PANTHER" id="PTHR21210:SF0">
    <property type="entry name" value="TRNA (URACIL-O(2)-)-METHYLTRANSFERASE-RELATED"/>
    <property type="match status" value="1"/>
</dbReference>
<comment type="catalytic activity">
    <reaction evidence="8 10">
        <text>uridine(44) in tRNA(Ser) + S-adenosyl-L-methionine = 2'-O-methyluridine(44) in tRNA(Ser) + S-adenosyl-L-homocysteine + H(+)</text>
        <dbReference type="Rhea" id="RHEA:43100"/>
        <dbReference type="Rhea" id="RHEA-COMP:10339"/>
        <dbReference type="Rhea" id="RHEA-COMP:10340"/>
        <dbReference type="ChEBI" id="CHEBI:15378"/>
        <dbReference type="ChEBI" id="CHEBI:57856"/>
        <dbReference type="ChEBI" id="CHEBI:59789"/>
        <dbReference type="ChEBI" id="CHEBI:65315"/>
        <dbReference type="ChEBI" id="CHEBI:74478"/>
        <dbReference type="EC" id="2.1.1.211"/>
    </reaction>
</comment>
<dbReference type="InterPro" id="IPR011671">
    <property type="entry name" value="tRNA_uracil_MeTrfase"/>
</dbReference>
<reference evidence="12" key="1">
    <citation type="journal article" date="2013" name="Genetics">
        <title>The draft genome and transcriptome of Panagrellus redivivus are shaped by the harsh demands of a free-living lifestyle.</title>
        <authorList>
            <person name="Srinivasan J."/>
            <person name="Dillman A.R."/>
            <person name="Macchietto M.G."/>
            <person name="Heikkinen L."/>
            <person name="Lakso M."/>
            <person name="Fracchia K.M."/>
            <person name="Antoshechkin I."/>
            <person name="Mortazavi A."/>
            <person name="Wong G."/>
            <person name="Sternberg P.W."/>
        </authorList>
    </citation>
    <scope>NUCLEOTIDE SEQUENCE [LARGE SCALE GENOMIC DNA]</scope>
    <source>
        <strain evidence="12">MT8872</strain>
    </source>
</reference>
<keyword evidence="9" id="KW-0862">Zinc</keyword>
<evidence type="ECO:0000313" key="12">
    <source>
        <dbReference type="Proteomes" id="UP000492821"/>
    </source>
</evidence>
<comment type="similarity">
    <text evidence="2 10">Belongs to the TRM44 family.</text>
</comment>
<dbReference type="PROSITE" id="PS50103">
    <property type="entry name" value="ZF_C3H1"/>
    <property type="match status" value="1"/>
</dbReference>
<evidence type="ECO:0000256" key="1">
    <source>
        <dbReference type="ARBA" id="ARBA00004496"/>
    </source>
</evidence>
<evidence type="ECO:0000256" key="3">
    <source>
        <dbReference type="ARBA" id="ARBA00022490"/>
    </source>
</evidence>
<evidence type="ECO:0000256" key="10">
    <source>
        <dbReference type="RuleBase" id="RU368004"/>
    </source>
</evidence>
<comment type="function">
    <text evidence="10">Adenosyl-L-methionine (AdoMet)-dependent tRNA (uracil-O(2)-)-methyltransferase.</text>
</comment>
<reference evidence="13" key="2">
    <citation type="submission" date="2020-10" db="UniProtKB">
        <authorList>
            <consortium name="WormBaseParasite"/>
        </authorList>
    </citation>
    <scope>IDENTIFICATION</scope>
</reference>
<comment type="subcellular location">
    <subcellularLocation>
        <location evidence="1 10">Cytoplasm</location>
    </subcellularLocation>
</comment>
<evidence type="ECO:0000256" key="7">
    <source>
        <dbReference type="ARBA" id="ARBA00022694"/>
    </source>
</evidence>
<feature type="domain" description="C3H1-type" evidence="11">
    <location>
        <begin position="575"/>
        <end position="606"/>
    </location>
</feature>
<evidence type="ECO:0000256" key="8">
    <source>
        <dbReference type="ARBA" id="ARBA00047957"/>
    </source>
</evidence>
<evidence type="ECO:0000256" key="9">
    <source>
        <dbReference type="PROSITE-ProRule" id="PRU00723"/>
    </source>
</evidence>
<accession>A0A7E4VLM4</accession>
<dbReference type="AlphaFoldDB" id="A0A7E4VLM4"/>
<dbReference type="GO" id="GO:0030488">
    <property type="term" value="P:tRNA methylation"/>
    <property type="evidence" value="ECO:0007669"/>
    <property type="project" value="UniProtKB-UniRule"/>
</dbReference>
<dbReference type="InterPro" id="IPR000571">
    <property type="entry name" value="Znf_CCCH"/>
</dbReference>
<dbReference type="GO" id="GO:0008270">
    <property type="term" value="F:zinc ion binding"/>
    <property type="evidence" value="ECO:0007669"/>
    <property type="project" value="UniProtKB-KW"/>
</dbReference>
<feature type="zinc finger region" description="C3H1-type" evidence="9">
    <location>
        <begin position="575"/>
        <end position="606"/>
    </location>
</feature>
<keyword evidence="4 10" id="KW-0489">Methyltransferase</keyword>
<keyword evidence="9" id="KW-0863">Zinc-finger</keyword>
<dbReference type="GO" id="GO:0141101">
    <property type="term" value="F:tRNA(Ser) (uridine(44)-2'-O-)-methyltransferase activity"/>
    <property type="evidence" value="ECO:0007669"/>
    <property type="project" value="UniProtKB-EC"/>
</dbReference>
<dbReference type="Proteomes" id="UP000492821">
    <property type="component" value="Unassembled WGS sequence"/>
</dbReference>
<evidence type="ECO:0000259" key="11">
    <source>
        <dbReference type="PROSITE" id="PS50103"/>
    </source>
</evidence>
<dbReference type="PANTHER" id="PTHR21210">
    <property type="entry name" value="TRNA (URACIL-O(2)-)-METHYLTRANSFERASE-RELATED"/>
    <property type="match status" value="1"/>
</dbReference>
<keyword evidence="3 10" id="KW-0963">Cytoplasm</keyword>
<dbReference type="Pfam" id="PF07757">
    <property type="entry name" value="AdoMet_MTase"/>
    <property type="match status" value="1"/>
</dbReference>
<evidence type="ECO:0000256" key="5">
    <source>
        <dbReference type="ARBA" id="ARBA00022679"/>
    </source>
</evidence>
<evidence type="ECO:0000313" key="13">
    <source>
        <dbReference type="WBParaSite" id="Pan_g22620.t1"/>
    </source>
</evidence>
<proteinExistence type="inferred from homology"/>
<keyword evidence="7 10" id="KW-0819">tRNA processing</keyword>
<keyword evidence="6 10" id="KW-0949">S-adenosyl-L-methionine</keyword>